<dbReference type="EMBL" id="VNWL01000009">
    <property type="protein sequence ID" value="TXK05365.1"/>
    <property type="molecule type" value="Genomic_DNA"/>
</dbReference>
<protein>
    <submittedName>
        <fullName evidence="3">Beta-lactamase family protein</fullName>
    </submittedName>
    <submittedName>
        <fullName evidence="2">Class A beta-lactamase-related serine hydrolase</fullName>
    </submittedName>
</protein>
<dbReference type="OrthoDB" id="9793489at2"/>
<dbReference type="SUPFAM" id="SSF56601">
    <property type="entry name" value="beta-lactamase/transpeptidase-like"/>
    <property type="match status" value="1"/>
</dbReference>
<dbReference type="EMBL" id="QXFJ01000010">
    <property type="protein sequence ID" value="RIV72859.1"/>
    <property type="molecule type" value="Genomic_DNA"/>
</dbReference>
<dbReference type="InterPro" id="IPR050491">
    <property type="entry name" value="AmpC-like"/>
</dbReference>
<keyword evidence="5" id="KW-1185">Reference proteome</keyword>
<dbReference type="InterPro" id="IPR001466">
    <property type="entry name" value="Beta-lactam-related"/>
</dbReference>
<dbReference type="GO" id="GO:0016787">
    <property type="term" value="F:hydrolase activity"/>
    <property type="evidence" value="ECO:0007669"/>
    <property type="project" value="UniProtKB-KW"/>
</dbReference>
<gene>
    <name evidence="2" type="ORF">D2U88_04305</name>
    <name evidence="3" type="ORF">FQ019_04280</name>
</gene>
<evidence type="ECO:0000313" key="4">
    <source>
        <dbReference type="Proteomes" id="UP000284189"/>
    </source>
</evidence>
<name>A0A418NAP5_9FLAO</name>
<dbReference type="Proteomes" id="UP000321528">
    <property type="component" value="Unassembled WGS sequence"/>
</dbReference>
<evidence type="ECO:0000313" key="2">
    <source>
        <dbReference type="EMBL" id="RIV72859.1"/>
    </source>
</evidence>
<evidence type="ECO:0000259" key="1">
    <source>
        <dbReference type="Pfam" id="PF00144"/>
    </source>
</evidence>
<proteinExistence type="predicted"/>
<dbReference type="Proteomes" id="UP000284189">
    <property type="component" value="Unassembled WGS sequence"/>
</dbReference>
<dbReference type="PANTHER" id="PTHR46825">
    <property type="entry name" value="D-ALANYL-D-ALANINE-CARBOXYPEPTIDASE/ENDOPEPTIDASE AMPH"/>
    <property type="match status" value="1"/>
</dbReference>
<evidence type="ECO:0000313" key="3">
    <source>
        <dbReference type="EMBL" id="TXK05365.1"/>
    </source>
</evidence>
<comment type="caution">
    <text evidence="2">The sequence shown here is derived from an EMBL/GenBank/DDBJ whole genome shotgun (WGS) entry which is preliminary data.</text>
</comment>
<dbReference type="InterPro" id="IPR012338">
    <property type="entry name" value="Beta-lactam/transpept-like"/>
</dbReference>
<dbReference type="AlphaFoldDB" id="A0A418NAP5"/>
<accession>A0A418NAP5</accession>
<dbReference type="Pfam" id="PF00144">
    <property type="entry name" value="Beta-lactamase"/>
    <property type="match status" value="1"/>
</dbReference>
<keyword evidence="2" id="KW-0378">Hydrolase</keyword>
<feature type="domain" description="Beta-lactamase-related" evidence="1">
    <location>
        <begin position="35"/>
        <end position="346"/>
    </location>
</feature>
<reference evidence="2 4" key="1">
    <citation type="submission" date="2018-08" db="EMBL/GenBank/DDBJ databases">
        <title>Proposal of Muricauda 72 sp.nov. and Muricauda NH166 sp.nov., isolated from seawater.</title>
        <authorList>
            <person name="Cheng H."/>
            <person name="Wu Y.-H."/>
            <person name="Guo L.-L."/>
            <person name="Xu X.-W."/>
        </authorList>
    </citation>
    <scope>NUCLEOTIDE SEQUENCE [LARGE SCALE GENOMIC DNA]</scope>
    <source>
        <strain evidence="2 4">NH166</strain>
    </source>
</reference>
<dbReference type="RefSeq" id="WP_119639074.1">
    <property type="nucleotide sequence ID" value="NZ_QXFJ01000010.1"/>
</dbReference>
<sequence length="468" mass="53607">MKKIFLPLLCGISFLSFSQIKESKQVDSIFAEWNQLDAPGAALGIVKGGELVYAKGYGSVDLEHDLPITPSSVFYIGSVSKQFVTFCILLLEEQGKLDLDDRIQKYLPDFPEYETPLTIRHFIHHTSGVRDYLTLMDLKGRSYLDNLDVDEVYELIKRQKELNFTPGEKYLYSNSCYFMLAMIVEKVSHEPIRKFAHEHIFSPLGMQNTLFYDDNTDLIKNRVFSYQKKREGEGFNNLIMRFDLVGSGGVYSSIEDLFLWDQNFYHNILGKGGQAIIQKMHQEGVLNNGESVGYAFALNNGTYKGLRTVSHSGSLAGYRAQLLRFPDEEFSVIILANRDDANPTDKSYQVADILLKDKFKEEPPKNEVSDKKEDKTTMEKDMDLASIDVMDYVGNFYSEELDVTYRLYMEDDLLKLKIANNEPQNMGINAPDTFISNGNRYRFERIDGKVIGFELDAGRVTNLKFEKR</sequence>
<evidence type="ECO:0000313" key="5">
    <source>
        <dbReference type="Proteomes" id="UP000321528"/>
    </source>
</evidence>
<dbReference type="PANTHER" id="PTHR46825:SF9">
    <property type="entry name" value="BETA-LACTAMASE-RELATED DOMAIN-CONTAINING PROTEIN"/>
    <property type="match status" value="1"/>
</dbReference>
<reference evidence="3 5" key="2">
    <citation type="submission" date="2019-07" db="EMBL/GenBank/DDBJ databases">
        <title>Draft genome of two Muricauda strains isolated from deep sea.</title>
        <authorList>
            <person name="Sun C."/>
        </authorList>
    </citation>
    <scope>NUCLEOTIDE SEQUENCE [LARGE SCALE GENOMIC DNA]</scope>
    <source>
        <strain evidence="3 5">NH166</strain>
    </source>
</reference>
<organism evidence="2 4">
    <name type="scientific">Flagellimonas aequoris</name>
    <dbReference type="NCBI Taxonomy" id="2306997"/>
    <lineage>
        <taxon>Bacteria</taxon>
        <taxon>Pseudomonadati</taxon>
        <taxon>Bacteroidota</taxon>
        <taxon>Flavobacteriia</taxon>
        <taxon>Flavobacteriales</taxon>
        <taxon>Flavobacteriaceae</taxon>
        <taxon>Flagellimonas</taxon>
    </lineage>
</organism>
<dbReference type="Gene3D" id="3.40.710.10">
    <property type="entry name" value="DD-peptidase/beta-lactamase superfamily"/>
    <property type="match status" value="1"/>
</dbReference>